<feature type="transmembrane region" description="Helical" evidence="6">
    <location>
        <begin position="230"/>
        <end position="249"/>
    </location>
</feature>
<protein>
    <submittedName>
        <fullName evidence="9">NADH:ubiquinone oxidoreductase subunit 5 (Subunit L)/multisubunit Na+/H+ antiporter MnhA subunit</fullName>
    </submittedName>
</protein>
<keyword evidence="4 6" id="KW-0472">Membrane</keyword>
<evidence type="ECO:0000259" key="8">
    <source>
        <dbReference type="Pfam" id="PF00662"/>
    </source>
</evidence>
<evidence type="ECO:0000256" key="2">
    <source>
        <dbReference type="ARBA" id="ARBA00022692"/>
    </source>
</evidence>
<feature type="transmembrane region" description="Helical" evidence="6">
    <location>
        <begin position="79"/>
        <end position="102"/>
    </location>
</feature>
<dbReference type="InterPro" id="IPR003945">
    <property type="entry name" value="NU5C-like"/>
</dbReference>
<gene>
    <name evidence="9" type="ORF">F4559_004611</name>
</gene>
<comment type="subcellular location">
    <subcellularLocation>
        <location evidence="1">Endomembrane system</location>
        <topology evidence="1">Multi-pass membrane protein</topology>
    </subcellularLocation>
    <subcellularLocation>
        <location evidence="5">Membrane</location>
        <topology evidence="5">Multi-pass membrane protein</topology>
    </subcellularLocation>
</comment>
<keyword evidence="10" id="KW-1185">Reference proteome</keyword>
<dbReference type="Proteomes" id="UP000542674">
    <property type="component" value="Unassembled WGS sequence"/>
</dbReference>
<feature type="transmembrane region" description="Helical" evidence="6">
    <location>
        <begin position="140"/>
        <end position="158"/>
    </location>
</feature>
<evidence type="ECO:0000256" key="1">
    <source>
        <dbReference type="ARBA" id="ARBA00004127"/>
    </source>
</evidence>
<evidence type="ECO:0000259" key="7">
    <source>
        <dbReference type="Pfam" id="PF00361"/>
    </source>
</evidence>
<dbReference type="Pfam" id="PF00361">
    <property type="entry name" value="Proton_antipo_M"/>
    <property type="match status" value="1"/>
</dbReference>
<dbReference type="PANTHER" id="PTHR42829">
    <property type="entry name" value="NADH-UBIQUINONE OXIDOREDUCTASE CHAIN 5"/>
    <property type="match status" value="1"/>
</dbReference>
<feature type="domain" description="NADH-Ubiquinone oxidoreductase (complex I) chain 5 N-terminal" evidence="8">
    <location>
        <begin position="77"/>
        <end position="116"/>
    </location>
</feature>
<dbReference type="AlphaFoldDB" id="A0A7W7T628"/>
<dbReference type="GO" id="GO:0042773">
    <property type="term" value="P:ATP synthesis coupled electron transport"/>
    <property type="evidence" value="ECO:0007669"/>
    <property type="project" value="InterPro"/>
</dbReference>
<evidence type="ECO:0000256" key="5">
    <source>
        <dbReference type="RuleBase" id="RU000320"/>
    </source>
</evidence>
<dbReference type="PRINTS" id="PR01434">
    <property type="entry name" value="NADHDHGNASE5"/>
</dbReference>
<proteinExistence type="predicted"/>
<feature type="transmembrane region" description="Helical" evidence="6">
    <location>
        <begin position="170"/>
        <end position="189"/>
    </location>
</feature>
<evidence type="ECO:0000313" key="9">
    <source>
        <dbReference type="EMBL" id="MBB4967252.1"/>
    </source>
</evidence>
<organism evidence="9 10">
    <name type="scientific">Saccharothrix violaceirubra</name>
    <dbReference type="NCBI Taxonomy" id="413306"/>
    <lineage>
        <taxon>Bacteria</taxon>
        <taxon>Bacillati</taxon>
        <taxon>Actinomycetota</taxon>
        <taxon>Actinomycetes</taxon>
        <taxon>Pseudonocardiales</taxon>
        <taxon>Pseudonocardiaceae</taxon>
        <taxon>Saccharothrix</taxon>
    </lineage>
</organism>
<dbReference type="InterPro" id="IPR001516">
    <property type="entry name" value="Proton_antipo_N"/>
</dbReference>
<dbReference type="GO" id="GO:0008137">
    <property type="term" value="F:NADH dehydrogenase (ubiquinone) activity"/>
    <property type="evidence" value="ECO:0007669"/>
    <property type="project" value="InterPro"/>
</dbReference>
<comment type="caution">
    <text evidence="9">The sequence shown here is derived from an EMBL/GenBank/DDBJ whole genome shotgun (WGS) entry which is preliminary data.</text>
</comment>
<dbReference type="GO" id="GO:0003954">
    <property type="term" value="F:NADH dehydrogenase activity"/>
    <property type="evidence" value="ECO:0007669"/>
    <property type="project" value="TreeGrafter"/>
</dbReference>
<sequence length="409" mass="43056">MTASSPLVVAALLPAAVFLGLAAALWLGRRPSEDLVNRLVVGSAAATALAAALTGLGVLSGGPVTARLGTWFEGFPLVLLGDGVSVPLAVLAALLCTLVGAFSRRYLHRDPGYARFHLLLALFLAGVELVVLAGTLDLLVVGWELTGLSSALLIAFFHRRRGPVAHGLRAFVTYRVCDVGVLGAALVVHHDGPPLAAGLLLVFGSLGKAAQFPLGGWLPRAMEGPTPSSAIFYGAISVSLGPYLLLRTAPEWADVAAVPVVITVVGAVTAVYASLVGRAQTDIKSSLAFASMTQVGLVFVEIGLGWHVLALVHLLCHATMRSAQILRSPSLLHDHHHLEQSLGGPVPRTGRHLERLVPAPLRRRLYRFALERGHVDAVLVERVVGGLVRAVRRIGDADERLAVDPAVTR</sequence>
<dbReference type="GO" id="GO:0015990">
    <property type="term" value="P:electron transport coupled proton transport"/>
    <property type="evidence" value="ECO:0007669"/>
    <property type="project" value="TreeGrafter"/>
</dbReference>
<reference evidence="9 10" key="1">
    <citation type="submission" date="2020-08" db="EMBL/GenBank/DDBJ databases">
        <title>Sequencing the genomes of 1000 actinobacteria strains.</title>
        <authorList>
            <person name="Klenk H.-P."/>
        </authorList>
    </citation>
    <scope>NUCLEOTIDE SEQUENCE [LARGE SCALE GENOMIC DNA]</scope>
    <source>
        <strain evidence="9 10">DSM 45084</strain>
    </source>
</reference>
<feature type="transmembrane region" description="Helical" evidence="6">
    <location>
        <begin position="6"/>
        <end position="27"/>
    </location>
</feature>
<accession>A0A7W7T628</accession>
<feature type="domain" description="NADH:quinone oxidoreductase/Mrp antiporter transmembrane" evidence="7">
    <location>
        <begin position="135"/>
        <end position="339"/>
    </location>
</feature>
<dbReference type="GO" id="GO:0016020">
    <property type="term" value="C:membrane"/>
    <property type="evidence" value="ECO:0007669"/>
    <property type="project" value="UniProtKB-SubCell"/>
</dbReference>
<feature type="transmembrane region" description="Helical" evidence="6">
    <location>
        <begin position="255"/>
        <end position="275"/>
    </location>
</feature>
<feature type="transmembrane region" description="Helical" evidence="6">
    <location>
        <begin position="39"/>
        <end position="59"/>
    </location>
</feature>
<feature type="transmembrane region" description="Helical" evidence="6">
    <location>
        <begin position="114"/>
        <end position="134"/>
    </location>
</feature>
<evidence type="ECO:0000256" key="4">
    <source>
        <dbReference type="ARBA" id="ARBA00023136"/>
    </source>
</evidence>
<keyword evidence="3 6" id="KW-1133">Transmembrane helix</keyword>
<dbReference type="GO" id="GO:0012505">
    <property type="term" value="C:endomembrane system"/>
    <property type="evidence" value="ECO:0007669"/>
    <property type="project" value="UniProtKB-SubCell"/>
</dbReference>
<dbReference type="InterPro" id="IPR001750">
    <property type="entry name" value="ND/Mrp_TM"/>
</dbReference>
<evidence type="ECO:0000256" key="6">
    <source>
        <dbReference type="SAM" id="Phobius"/>
    </source>
</evidence>
<evidence type="ECO:0000313" key="10">
    <source>
        <dbReference type="Proteomes" id="UP000542674"/>
    </source>
</evidence>
<keyword evidence="2 5" id="KW-0812">Transmembrane</keyword>
<keyword evidence="9" id="KW-0830">Ubiquinone</keyword>
<evidence type="ECO:0000256" key="3">
    <source>
        <dbReference type="ARBA" id="ARBA00022989"/>
    </source>
</evidence>
<feature type="transmembrane region" description="Helical" evidence="6">
    <location>
        <begin position="287"/>
        <end position="315"/>
    </location>
</feature>
<dbReference type="Pfam" id="PF00662">
    <property type="entry name" value="Proton_antipo_N"/>
    <property type="match status" value="1"/>
</dbReference>
<name>A0A7W7T628_9PSEU</name>
<dbReference type="RefSeq" id="WP_312865778.1">
    <property type="nucleotide sequence ID" value="NZ_BAABAI010000009.1"/>
</dbReference>
<dbReference type="EMBL" id="JACHJS010000001">
    <property type="protein sequence ID" value="MBB4967252.1"/>
    <property type="molecule type" value="Genomic_DNA"/>
</dbReference>
<dbReference type="PANTHER" id="PTHR42829:SF2">
    <property type="entry name" value="NADH-UBIQUINONE OXIDOREDUCTASE CHAIN 5"/>
    <property type="match status" value="1"/>
</dbReference>